<dbReference type="GO" id="GO:0016787">
    <property type="term" value="F:hydrolase activity"/>
    <property type="evidence" value="ECO:0007669"/>
    <property type="project" value="UniProtKB-KW"/>
</dbReference>
<gene>
    <name evidence="2" type="ORF">WG900_08815</name>
</gene>
<dbReference type="Proteomes" id="UP001379235">
    <property type="component" value="Unassembled WGS sequence"/>
</dbReference>
<dbReference type="InterPro" id="IPR000073">
    <property type="entry name" value="AB_hydrolase_1"/>
</dbReference>
<dbReference type="InterPro" id="IPR029058">
    <property type="entry name" value="AB_hydrolase_fold"/>
</dbReference>
<organism evidence="2 3">
    <name type="scientific">Novosphingobium aquae</name>
    <dbReference type="NCBI Taxonomy" id="3133435"/>
    <lineage>
        <taxon>Bacteria</taxon>
        <taxon>Pseudomonadati</taxon>
        <taxon>Pseudomonadota</taxon>
        <taxon>Alphaproteobacteria</taxon>
        <taxon>Sphingomonadales</taxon>
        <taxon>Sphingomonadaceae</taxon>
        <taxon>Novosphingobium</taxon>
    </lineage>
</organism>
<proteinExistence type="predicted"/>
<dbReference type="RefSeq" id="WP_339966404.1">
    <property type="nucleotide sequence ID" value="NZ_JBBHJY010000003.1"/>
</dbReference>
<sequence>MPRLDINGASLAYEVIGDGARSVAITPGGRFSRETPGVRQLAEALAAHDCRVLIYDRPNCGESEVLFTGESETRQNADALAELLWATGLAPALIVAASGGAREAIVAAIHHPDVVSGLHVQWLSGGAIGIATLPIFYCADAALAAATHGMEAVLALPGWQEPLTRWPANRDRILAQDRHAFVATMRRWADAYFPTDAPIPCVTRAQMQALNLPVTVLRGGASDLHHPRETSEAVAALIPGAVLCEPPWGDREWLERLDASMAGRGGLFESFSKLVPSILTMLDA</sequence>
<evidence type="ECO:0000313" key="2">
    <source>
        <dbReference type="EMBL" id="MEJ6010022.1"/>
    </source>
</evidence>
<protein>
    <submittedName>
        <fullName evidence="2">Alpha/beta hydrolase</fullName>
    </submittedName>
</protein>
<dbReference type="SUPFAM" id="SSF53474">
    <property type="entry name" value="alpha/beta-Hydrolases"/>
    <property type="match status" value="1"/>
</dbReference>
<name>A0ABU8S7T3_9SPHN</name>
<dbReference type="Pfam" id="PF00561">
    <property type="entry name" value="Abhydrolase_1"/>
    <property type="match status" value="1"/>
</dbReference>
<feature type="domain" description="AB hydrolase-1" evidence="1">
    <location>
        <begin position="39"/>
        <end position="119"/>
    </location>
</feature>
<evidence type="ECO:0000259" key="1">
    <source>
        <dbReference type="Pfam" id="PF00561"/>
    </source>
</evidence>
<keyword evidence="2" id="KW-0378">Hydrolase</keyword>
<reference evidence="2 3" key="1">
    <citation type="submission" date="2024-03" db="EMBL/GenBank/DDBJ databases">
        <authorList>
            <person name="Jo J.-H."/>
        </authorList>
    </citation>
    <scope>NUCLEOTIDE SEQUENCE [LARGE SCALE GENOMIC DNA]</scope>
    <source>
        <strain evidence="2 3">AS3R-12</strain>
    </source>
</reference>
<dbReference type="EMBL" id="JBBHJY010000003">
    <property type="protein sequence ID" value="MEJ6010022.1"/>
    <property type="molecule type" value="Genomic_DNA"/>
</dbReference>
<accession>A0ABU8S7T3</accession>
<dbReference type="Gene3D" id="3.40.50.1820">
    <property type="entry name" value="alpha/beta hydrolase"/>
    <property type="match status" value="1"/>
</dbReference>
<evidence type="ECO:0000313" key="3">
    <source>
        <dbReference type="Proteomes" id="UP001379235"/>
    </source>
</evidence>
<keyword evidence="3" id="KW-1185">Reference proteome</keyword>
<comment type="caution">
    <text evidence="2">The sequence shown here is derived from an EMBL/GenBank/DDBJ whole genome shotgun (WGS) entry which is preliminary data.</text>
</comment>